<evidence type="ECO:0000259" key="1">
    <source>
        <dbReference type="SMART" id="SM00829"/>
    </source>
</evidence>
<evidence type="ECO:0000313" key="2">
    <source>
        <dbReference type="EMBL" id="ATG51415.1"/>
    </source>
</evidence>
<dbReference type="GO" id="GO:0016491">
    <property type="term" value="F:oxidoreductase activity"/>
    <property type="evidence" value="ECO:0007669"/>
    <property type="project" value="InterPro"/>
</dbReference>
<dbReference type="Gene3D" id="3.90.180.10">
    <property type="entry name" value="Medium-chain alcohol dehydrogenases, catalytic domain"/>
    <property type="match status" value="1"/>
</dbReference>
<dbReference type="Pfam" id="PF08240">
    <property type="entry name" value="ADH_N"/>
    <property type="match status" value="1"/>
</dbReference>
<keyword evidence="3" id="KW-1185">Reference proteome</keyword>
<sequence length="307" mass="31786">MRAMTYSEYGDPSTLELTDAPLPKVSPGAVLIRVERAAVNPVDWKVMSGGLDALMDAVFPIIPGWDVAGVVEAVGPDTPEFAAGDRVASYGRKDVLHGGTFAEYVALPATSVATIPDGVGFDAAAGLPLTGLTALRSLETLELTGQDTLLIHAASGGVGHLAAQLARARGAAVIGTASPRHHEKLQAIGVTPVAYGEGLVERVRELAPEGVSAVADFVGGVREETLALLTEGGRHVSIADPSVEEAGGRWVWVRPDGARLSTLLEKLAAGSLHVDIDRTFGLTEAATAFRTSMEGAASGKLLIDPSR</sequence>
<dbReference type="SUPFAM" id="SSF50129">
    <property type="entry name" value="GroES-like"/>
    <property type="match status" value="1"/>
</dbReference>
<evidence type="ECO:0000313" key="3">
    <source>
        <dbReference type="Proteomes" id="UP000218165"/>
    </source>
</evidence>
<dbReference type="Pfam" id="PF13602">
    <property type="entry name" value="ADH_zinc_N_2"/>
    <property type="match status" value="1"/>
</dbReference>
<dbReference type="SUPFAM" id="SSF51735">
    <property type="entry name" value="NAD(P)-binding Rossmann-fold domains"/>
    <property type="match status" value="1"/>
</dbReference>
<dbReference type="KEGG" id="brz:CFK38_07650"/>
<dbReference type="CDD" id="cd05289">
    <property type="entry name" value="MDR_like_2"/>
    <property type="match status" value="1"/>
</dbReference>
<dbReference type="InterPro" id="IPR020843">
    <property type="entry name" value="ER"/>
</dbReference>
<gene>
    <name evidence="2" type="ORF">CFK38_07650</name>
</gene>
<dbReference type="PANTHER" id="PTHR44013">
    <property type="entry name" value="ZINC-TYPE ALCOHOL DEHYDROGENASE-LIKE PROTEIN C16A3.02C"/>
    <property type="match status" value="1"/>
</dbReference>
<dbReference type="AlphaFoldDB" id="A0A291GMG3"/>
<feature type="domain" description="Enoyl reductase (ER)" evidence="1">
    <location>
        <begin position="10"/>
        <end position="303"/>
    </location>
</feature>
<dbReference type="RefSeq" id="WP_096802542.1">
    <property type="nucleotide sequence ID" value="NZ_CP023563.1"/>
</dbReference>
<dbReference type="InterPro" id="IPR052733">
    <property type="entry name" value="Chloroplast_QOR"/>
</dbReference>
<dbReference type="SMART" id="SM00829">
    <property type="entry name" value="PKS_ER"/>
    <property type="match status" value="1"/>
</dbReference>
<proteinExistence type="predicted"/>
<dbReference type="InterPro" id="IPR013154">
    <property type="entry name" value="ADH-like_N"/>
</dbReference>
<reference evidence="3" key="1">
    <citation type="submission" date="2017-09" db="EMBL/GenBank/DDBJ databases">
        <title>Brachybacterium sp. VM2412.</title>
        <authorList>
            <person name="Tak E.J."/>
            <person name="Bae J.-W."/>
        </authorList>
    </citation>
    <scope>NUCLEOTIDE SEQUENCE [LARGE SCALE GENOMIC DNA]</scope>
    <source>
        <strain evidence="3">VM2412</strain>
    </source>
</reference>
<organism evidence="2 3">
    <name type="scientific">Brachybacterium vulturis</name>
    <dbReference type="NCBI Taxonomy" id="2017484"/>
    <lineage>
        <taxon>Bacteria</taxon>
        <taxon>Bacillati</taxon>
        <taxon>Actinomycetota</taxon>
        <taxon>Actinomycetes</taxon>
        <taxon>Micrococcales</taxon>
        <taxon>Dermabacteraceae</taxon>
        <taxon>Brachybacterium</taxon>
    </lineage>
</organism>
<dbReference type="PANTHER" id="PTHR44013:SF1">
    <property type="entry name" value="ZINC-TYPE ALCOHOL DEHYDROGENASE-LIKE PROTEIN C16A3.02C"/>
    <property type="match status" value="1"/>
</dbReference>
<accession>A0A291GMG3</accession>
<dbReference type="OrthoDB" id="3175656at2"/>
<name>A0A291GMG3_9MICO</name>
<dbReference type="EMBL" id="CP023563">
    <property type="protein sequence ID" value="ATG51415.1"/>
    <property type="molecule type" value="Genomic_DNA"/>
</dbReference>
<dbReference type="Proteomes" id="UP000218165">
    <property type="component" value="Chromosome"/>
</dbReference>
<protein>
    <submittedName>
        <fullName evidence="2">Alcohol dehydrogenase</fullName>
    </submittedName>
</protein>
<dbReference type="Gene3D" id="3.40.50.720">
    <property type="entry name" value="NAD(P)-binding Rossmann-like Domain"/>
    <property type="match status" value="1"/>
</dbReference>
<dbReference type="InterPro" id="IPR036291">
    <property type="entry name" value="NAD(P)-bd_dom_sf"/>
</dbReference>
<dbReference type="InterPro" id="IPR011032">
    <property type="entry name" value="GroES-like_sf"/>
</dbReference>